<evidence type="ECO:0000313" key="1">
    <source>
        <dbReference type="EMBL" id="CAG8974994.1"/>
    </source>
</evidence>
<sequence>MFYLRCYLSSAVRAGELGNNLDDDWEDYSEGGSTFVLGPENKTDKAKMWDTVLHLEDIQETIGVQRIVSPLRRNLTN</sequence>
<proteinExistence type="predicted"/>
<comment type="caution">
    <text evidence="1">The sequence shown here is derived from an EMBL/GenBank/DDBJ whole genome shotgun (WGS) entry which is preliminary data.</text>
</comment>
<protein>
    <submittedName>
        <fullName evidence="1">Uncharacterized protein</fullName>
    </submittedName>
</protein>
<dbReference type="Proteomes" id="UP000701801">
    <property type="component" value="Unassembled WGS sequence"/>
</dbReference>
<evidence type="ECO:0000313" key="2">
    <source>
        <dbReference type="Proteomes" id="UP000701801"/>
    </source>
</evidence>
<accession>A0A9N9LMF7</accession>
<dbReference type="EMBL" id="CAJVRM010000120">
    <property type="protein sequence ID" value="CAG8974994.1"/>
    <property type="molecule type" value="Genomic_DNA"/>
</dbReference>
<gene>
    <name evidence="1" type="ORF">HYALB_00011178</name>
</gene>
<reference evidence="1" key="1">
    <citation type="submission" date="2021-07" db="EMBL/GenBank/DDBJ databases">
        <authorList>
            <person name="Durling M."/>
        </authorList>
    </citation>
    <scope>NUCLEOTIDE SEQUENCE</scope>
</reference>
<name>A0A9N9LMF7_9HELO</name>
<dbReference type="AlphaFoldDB" id="A0A9N9LMF7"/>
<keyword evidence="2" id="KW-1185">Reference proteome</keyword>
<organism evidence="1 2">
    <name type="scientific">Hymenoscyphus albidus</name>
    <dbReference type="NCBI Taxonomy" id="595503"/>
    <lineage>
        <taxon>Eukaryota</taxon>
        <taxon>Fungi</taxon>
        <taxon>Dikarya</taxon>
        <taxon>Ascomycota</taxon>
        <taxon>Pezizomycotina</taxon>
        <taxon>Leotiomycetes</taxon>
        <taxon>Helotiales</taxon>
        <taxon>Helotiaceae</taxon>
        <taxon>Hymenoscyphus</taxon>
    </lineage>
</organism>